<feature type="compositionally biased region" description="Basic residues" evidence="4">
    <location>
        <begin position="1"/>
        <end position="12"/>
    </location>
</feature>
<evidence type="ECO:0000256" key="1">
    <source>
        <dbReference type="ARBA" id="ARBA00022468"/>
    </source>
</evidence>
<reference evidence="5" key="2">
    <citation type="submission" date="2020-09" db="EMBL/GenBank/DDBJ databases">
        <authorList>
            <person name="Sun Q."/>
            <person name="Zhou Y."/>
        </authorList>
    </citation>
    <scope>NUCLEOTIDE SEQUENCE</scope>
    <source>
        <strain evidence="5">CGMCC 1.7086</strain>
    </source>
</reference>
<comment type="function">
    <text evidence="3">A GTPase-activating protein (GAP) that modifies Der/EngA GTPase function. May play a role in ribosome biogenesis.</text>
</comment>
<evidence type="ECO:0000256" key="2">
    <source>
        <dbReference type="ARBA" id="ARBA00022517"/>
    </source>
</evidence>
<name>A0A917YV18_9ALTE</name>
<protein>
    <recommendedName>
        <fullName evidence="3">Der GTPase-activating protein YihI</fullName>
    </recommendedName>
</protein>
<comment type="subunit">
    <text evidence="3">Interacts with Der.</text>
</comment>
<dbReference type="GO" id="GO:0005096">
    <property type="term" value="F:GTPase activator activity"/>
    <property type="evidence" value="ECO:0007669"/>
    <property type="project" value="UniProtKB-KW"/>
</dbReference>
<keyword evidence="1 3" id="KW-0343">GTPase activation</keyword>
<proteinExistence type="inferred from homology"/>
<evidence type="ECO:0000313" key="6">
    <source>
        <dbReference type="Proteomes" id="UP000606935"/>
    </source>
</evidence>
<dbReference type="HAMAP" id="MF_01058">
    <property type="entry name" value="GAP_YihI"/>
    <property type="match status" value="1"/>
</dbReference>
<sequence length="152" mass="17251">MPKQPYIHKAKKQQPEQDKKPKRHTGKPAGTRNNVASKKAEQVAKAPQDPRLGSKKAIPLVVEKAAAQPKAKFFSPAAELKSIEQDTRLDTLMDRLDSGQKLSAEEQRYVDSKLARHQELCKLMGIEPEAEQEEDSDLFDKFEKINLDQFKK</sequence>
<evidence type="ECO:0000313" key="5">
    <source>
        <dbReference type="EMBL" id="GGO66830.1"/>
    </source>
</evidence>
<dbReference type="NCBIfam" id="NF003560">
    <property type="entry name" value="PRK05244.1-1"/>
    <property type="match status" value="1"/>
</dbReference>
<dbReference type="Pfam" id="PF04220">
    <property type="entry name" value="YihI"/>
    <property type="match status" value="1"/>
</dbReference>
<dbReference type="InterPro" id="IPR007336">
    <property type="entry name" value="YihI"/>
</dbReference>
<reference evidence="5" key="1">
    <citation type="journal article" date="2014" name="Int. J. Syst. Evol. Microbiol.">
        <title>Complete genome sequence of Corynebacterium casei LMG S-19264T (=DSM 44701T), isolated from a smear-ripened cheese.</title>
        <authorList>
            <consortium name="US DOE Joint Genome Institute (JGI-PGF)"/>
            <person name="Walter F."/>
            <person name="Albersmeier A."/>
            <person name="Kalinowski J."/>
            <person name="Ruckert C."/>
        </authorList>
    </citation>
    <scope>NUCLEOTIDE SEQUENCE</scope>
    <source>
        <strain evidence="5">CGMCC 1.7086</strain>
    </source>
</reference>
<dbReference type="EMBL" id="BMLS01000001">
    <property type="protein sequence ID" value="GGO66830.1"/>
    <property type="molecule type" value="Genomic_DNA"/>
</dbReference>
<accession>A0A917YV18</accession>
<keyword evidence="2 3" id="KW-0690">Ribosome biogenesis</keyword>
<evidence type="ECO:0000256" key="3">
    <source>
        <dbReference type="HAMAP-Rule" id="MF_01058"/>
    </source>
</evidence>
<comment type="similarity">
    <text evidence="3">Belongs to the YihI family.</text>
</comment>
<gene>
    <name evidence="3 5" type="primary">yihI</name>
    <name evidence="5" type="ORF">GCM10010982_11940</name>
</gene>
<dbReference type="AlphaFoldDB" id="A0A917YV18"/>
<evidence type="ECO:0000256" key="4">
    <source>
        <dbReference type="SAM" id="MobiDB-lite"/>
    </source>
</evidence>
<organism evidence="5 6">
    <name type="scientific">Bowmanella pacifica</name>
    <dbReference type="NCBI Taxonomy" id="502051"/>
    <lineage>
        <taxon>Bacteria</taxon>
        <taxon>Pseudomonadati</taxon>
        <taxon>Pseudomonadota</taxon>
        <taxon>Gammaproteobacteria</taxon>
        <taxon>Alteromonadales</taxon>
        <taxon>Alteromonadaceae</taxon>
        <taxon>Bowmanella</taxon>
    </lineage>
</organism>
<dbReference type="GO" id="GO:0042254">
    <property type="term" value="P:ribosome biogenesis"/>
    <property type="evidence" value="ECO:0007669"/>
    <property type="project" value="UniProtKB-KW"/>
</dbReference>
<keyword evidence="6" id="KW-1185">Reference proteome</keyword>
<comment type="caution">
    <text evidence="5">The sequence shown here is derived from an EMBL/GenBank/DDBJ whole genome shotgun (WGS) entry which is preliminary data.</text>
</comment>
<dbReference type="Proteomes" id="UP000606935">
    <property type="component" value="Unassembled WGS sequence"/>
</dbReference>
<feature type="region of interest" description="Disordered" evidence="4">
    <location>
        <begin position="1"/>
        <end position="55"/>
    </location>
</feature>
<dbReference type="RefSeq" id="WP_188691598.1">
    <property type="nucleotide sequence ID" value="NZ_BMLS01000001.1"/>
</dbReference>